<dbReference type="OrthoDB" id="7376058at2"/>
<reference evidence="2 3" key="1">
    <citation type="submission" date="2019-01" db="EMBL/GenBank/DDBJ databases">
        <title>Senegalimassilia sp. nov. KGMB04484 isolated human feces.</title>
        <authorList>
            <person name="Han K.-I."/>
            <person name="Kim J.-S."/>
            <person name="Lee K.C."/>
            <person name="Suh M.K."/>
            <person name="Eom M.K."/>
            <person name="Lee J.H."/>
            <person name="Park S.-H."/>
            <person name="Kang S.W."/>
            <person name="Park J.-E."/>
            <person name="Oh B.S."/>
            <person name="Yu S.Y."/>
            <person name="Choi S.-H."/>
            <person name="Lee D.H."/>
            <person name="Yoon H."/>
            <person name="Kim B.-Y."/>
            <person name="Lee J.H."/>
            <person name="Lee J.-S."/>
        </authorList>
    </citation>
    <scope>NUCLEOTIDE SEQUENCE [LARGE SCALE GENOMIC DNA]</scope>
    <source>
        <strain evidence="2 3">KGMB04484</strain>
    </source>
</reference>
<protein>
    <submittedName>
        <fullName evidence="2">Uncharacterized protein</fullName>
    </submittedName>
</protein>
<dbReference type="Proteomes" id="UP000293345">
    <property type="component" value="Unassembled WGS sequence"/>
</dbReference>
<feature type="region of interest" description="Disordered" evidence="1">
    <location>
        <begin position="195"/>
        <end position="214"/>
    </location>
</feature>
<dbReference type="RefSeq" id="WP_129425476.1">
    <property type="nucleotide sequence ID" value="NZ_SDPW01000001.1"/>
</dbReference>
<comment type="caution">
    <text evidence="2">The sequence shown here is derived from an EMBL/GenBank/DDBJ whole genome shotgun (WGS) entry which is preliminary data.</text>
</comment>
<evidence type="ECO:0000313" key="2">
    <source>
        <dbReference type="EMBL" id="RXZ54772.1"/>
    </source>
</evidence>
<sequence length="214" mass="23233">MVYDQAKAAAGKTGNDALSYLDADTTQWEGENKVPPMLDQCEYLEEYGGHRPPTSTFDSIGPALTGSFQVTLKDSSTHTVRPVWSYLLDSVKECTCEWAANITGVNAELIREACLAWATRPEGQRWGNGGIHFQLATDQVGDVVQRIRTLLHLCHLTGNVDTPAGNRGPTRAPSLGAEGAGPLGPYWEVTDMTNGCPITTSERRRNAPCPITRS</sequence>
<dbReference type="Gene3D" id="3.40.228.10">
    <property type="entry name" value="Dimethylsulfoxide Reductase, domain 2"/>
    <property type="match status" value="1"/>
</dbReference>
<organism evidence="2 3">
    <name type="scientific">Senegalimassilia faecalis</name>
    <dbReference type="NCBI Taxonomy" id="2509433"/>
    <lineage>
        <taxon>Bacteria</taxon>
        <taxon>Bacillati</taxon>
        <taxon>Actinomycetota</taxon>
        <taxon>Coriobacteriia</taxon>
        <taxon>Coriobacteriales</taxon>
        <taxon>Coriobacteriaceae</taxon>
        <taxon>Senegalimassilia</taxon>
    </lineage>
</organism>
<dbReference type="SUPFAM" id="SSF53706">
    <property type="entry name" value="Formate dehydrogenase/DMSO reductase, domains 1-3"/>
    <property type="match status" value="1"/>
</dbReference>
<gene>
    <name evidence="2" type="ORF">ET524_09975</name>
</gene>
<name>A0A4Q2K5R2_9ACTN</name>
<evidence type="ECO:0000256" key="1">
    <source>
        <dbReference type="SAM" id="MobiDB-lite"/>
    </source>
</evidence>
<evidence type="ECO:0000313" key="3">
    <source>
        <dbReference type="Proteomes" id="UP000293345"/>
    </source>
</evidence>
<dbReference type="AlphaFoldDB" id="A0A4Q2K5R2"/>
<accession>A0A4Q2K5R2</accession>
<dbReference type="EMBL" id="SDPW01000001">
    <property type="protein sequence ID" value="RXZ54772.1"/>
    <property type="molecule type" value="Genomic_DNA"/>
</dbReference>
<keyword evidence="3" id="KW-1185">Reference proteome</keyword>
<proteinExistence type="predicted"/>